<dbReference type="Pfam" id="PF02518">
    <property type="entry name" value="HATPase_c"/>
    <property type="match status" value="1"/>
</dbReference>
<dbReference type="CDD" id="cd17546">
    <property type="entry name" value="REC_hyHK_CKI1_RcsC-like"/>
    <property type="match status" value="1"/>
</dbReference>
<proteinExistence type="predicted"/>
<gene>
    <name evidence="14" type="ORF">DCC81_17100</name>
</gene>
<evidence type="ECO:0000256" key="2">
    <source>
        <dbReference type="ARBA" id="ARBA00004370"/>
    </source>
</evidence>
<dbReference type="SUPFAM" id="SSF47384">
    <property type="entry name" value="Homodimeric domain of signal transducing histidine kinase"/>
    <property type="match status" value="1"/>
</dbReference>
<dbReference type="Gene3D" id="6.10.340.10">
    <property type="match status" value="1"/>
</dbReference>
<evidence type="ECO:0000259" key="11">
    <source>
        <dbReference type="PROSITE" id="PS50109"/>
    </source>
</evidence>
<keyword evidence="5" id="KW-0808">Transferase</keyword>
<keyword evidence="10" id="KW-0472">Membrane</keyword>
<dbReference type="Proteomes" id="UP000244450">
    <property type="component" value="Unassembled WGS sequence"/>
</dbReference>
<dbReference type="PRINTS" id="PR00344">
    <property type="entry name" value="BCTRLSENSOR"/>
</dbReference>
<dbReference type="PANTHER" id="PTHR45339">
    <property type="entry name" value="HYBRID SIGNAL TRANSDUCTION HISTIDINE KINASE J"/>
    <property type="match status" value="1"/>
</dbReference>
<dbReference type="PROSITE" id="PS50885">
    <property type="entry name" value="HAMP"/>
    <property type="match status" value="1"/>
</dbReference>
<evidence type="ECO:0000313" key="14">
    <source>
        <dbReference type="EMBL" id="PUZ25962.1"/>
    </source>
</evidence>
<dbReference type="InterPro" id="IPR001789">
    <property type="entry name" value="Sig_transdc_resp-reg_receiver"/>
</dbReference>
<dbReference type="SUPFAM" id="SSF55781">
    <property type="entry name" value="GAF domain-like"/>
    <property type="match status" value="1"/>
</dbReference>
<feature type="domain" description="Response regulatory" evidence="12">
    <location>
        <begin position="949"/>
        <end position="1062"/>
    </location>
</feature>
<dbReference type="Pfam" id="PF08376">
    <property type="entry name" value="NIT"/>
    <property type="match status" value="1"/>
</dbReference>
<dbReference type="Gene3D" id="3.40.50.2300">
    <property type="match status" value="3"/>
</dbReference>
<feature type="transmembrane region" description="Helical" evidence="10">
    <location>
        <begin position="305"/>
        <end position="323"/>
    </location>
</feature>
<comment type="caution">
    <text evidence="14">The sequence shown here is derived from an EMBL/GenBank/DDBJ whole genome shotgun (WGS) entry which is preliminary data.</text>
</comment>
<dbReference type="OrthoDB" id="9811889at2"/>
<organism evidence="14 15">
    <name type="scientific">Chitinophaga parva</name>
    <dbReference type="NCBI Taxonomy" id="2169414"/>
    <lineage>
        <taxon>Bacteria</taxon>
        <taxon>Pseudomonadati</taxon>
        <taxon>Bacteroidota</taxon>
        <taxon>Chitinophagia</taxon>
        <taxon>Chitinophagales</taxon>
        <taxon>Chitinophagaceae</taxon>
        <taxon>Chitinophaga</taxon>
    </lineage>
</organism>
<dbReference type="CDD" id="cd00156">
    <property type="entry name" value="REC"/>
    <property type="match status" value="1"/>
</dbReference>
<dbReference type="InterPro" id="IPR004358">
    <property type="entry name" value="Sig_transdc_His_kin-like_C"/>
</dbReference>
<dbReference type="InterPro" id="IPR011006">
    <property type="entry name" value="CheY-like_superfamily"/>
</dbReference>
<keyword evidence="4 8" id="KW-0597">Phosphoprotein</keyword>
<dbReference type="Pfam" id="PF00672">
    <property type="entry name" value="HAMP"/>
    <property type="match status" value="1"/>
</dbReference>
<evidence type="ECO:0000256" key="3">
    <source>
        <dbReference type="ARBA" id="ARBA00012438"/>
    </source>
</evidence>
<reference evidence="14 15" key="1">
    <citation type="submission" date="2018-04" db="EMBL/GenBank/DDBJ databases">
        <title>Chitinophaga fuyangensis sp. nov., isolated from soil in a chemical factory.</title>
        <authorList>
            <person name="Chen K."/>
        </authorList>
    </citation>
    <scope>NUCLEOTIDE SEQUENCE [LARGE SCALE GENOMIC DNA]</scope>
    <source>
        <strain evidence="14 15">LY-1</strain>
    </source>
</reference>
<feature type="domain" description="Histidine kinase" evidence="11">
    <location>
        <begin position="677"/>
        <end position="897"/>
    </location>
</feature>
<feature type="transmembrane region" description="Helical" evidence="10">
    <location>
        <begin position="12"/>
        <end position="34"/>
    </location>
</feature>
<dbReference type="CDD" id="cd16922">
    <property type="entry name" value="HATPase_EvgS-ArcB-TorS-like"/>
    <property type="match status" value="1"/>
</dbReference>
<evidence type="ECO:0000256" key="5">
    <source>
        <dbReference type="ARBA" id="ARBA00022679"/>
    </source>
</evidence>
<dbReference type="InterPro" id="IPR036097">
    <property type="entry name" value="HisK_dim/P_sf"/>
</dbReference>
<dbReference type="SUPFAM" id="SSF55874">
    <property type="entry name" value="ATPase domain of HSP90 chaperone/DNA topoisomerase II/histidine kinase"/>
    <property type="match status" value="1"/>
</dbReference>
<dbReference type="InterPro" id="IPR003018">
    <property type="entry name" value="GAF"/>
</dbReference>
<dbReference type="InterPro" id="IPR005467">
    <property type="entry name" value="His_kinase_dom"/>
</dbReference>
<dbReference type="InterPro" id="IPR003661">
    <property type="entry name" value="HisK_dim/P_dom"/>
</dbReference>
<keyword evidence="6 14" id="KW-0418">Kinase</keyword>
<evidence type="ECO:0000259" key="12">
    <source>
        <dbReference type="PROSITE" id="PS50110"/>
    </source>
</evidence>
<keyword evidence="7" id="KW-0902">Two-component regulatory system</keyword>
<dbReference type="CDD" id="cd06225">
    <property type="entry name" value="HAMP"/>
    <property type="match status" value="1"/>
</dbReference>
<dbReference type="RefSeq" id="WP_108687801.1">
    <property type="nucleotide sequence ID" value="NZ_QCYK01000002.1"/>
</dbReference>
<evidence type="ECO:0000259" key="13">
    <source>
        <dbReference type="PROSITE" id="PS50885"/>
    </source>
</evidence>
<dbReference type="SMART" id="SM00065">
    <property type="entry name" value="GAF"/>
    <property type="match status" value="1"/>
</dbReference>
<evidence type="ECO:0000256" key="10">
    <source>
        <dbReference type="SAM" id="Phobius"/>
    </source>
</evidence>
<dbReference type="PANTHER" id="PTHR45339:SF1">
    <property type="entry name" value="HYBRID SIGNAL TRANSDUCTION HISTIDINE KINASE J"/>
    <property type="match status" value="1"/>
</dbReference>
<dbReference type="SMART" id="SM00388">
    <property type="entry name" value="HisKA"/>
    <property type="match status" value="1"/>
</dbReference>
<comment type="subcellular location">
    <subcellularLocation>
        <location evidence="2">Membrane</location>
    </subcellularLocation>
</comment>
<dbReference type="SMART" id="SM00448">
    <property type="entry name" value="REC"/>
    <property type="match status" value="3"/>
</dbReference>
<dbReference type="InterPro" id="IPR029016">
    <property type="entry name" value="GAF-like_dom_sf"/>
</dbReference>
<dbReference type="InterPro" id="IPR003594">
    <property type="entry name" value="HATPase_dom"/>
</dbReference>
<feature type="coiled-coil region" evidence="9">
    <location>
        <begin position="570"/>
        <end position="653"/>
    </location>
</feature>
<keyword evidence="15" id="KW-1185">Reference proteome</keyword>
<dbReference type="Pfam" id="PF00512">
    <property type="entry name" value="HisKA"/>
    <property type="match status" value="1"/>
</dbReference>
<dbReference type="Gene3D" id="3.30.565.10">
    <property type="entry name" value="Histidine kinase-like ATPase, C-terminal domain"/>
    <property type="match status" value="1"/>
</dbReference>
<dbReference type="Pfam" id="PF13185">
    <property type="entry name" value="GAF_2"/>
    <property type="match status" value="1"/>
</dbReference>
<accession>A0A2T7BI72</accession>
<keyword evidence="10" id="KW-0812">Transmembrane</keyword>
<feature type="modified residue" description="4-aspartylphosphate" evidence="8">
    <location>
        <position position="1120"/>
    </location>
</feature>
<feature type="domain" description="Response regulatory" evidence="12">
    <location>
        <begin position="1218"/>
        <end position="1334"/>
    </location>
</feature>
<feature type="modified residue" description="4-aspartylphosphate" evidence="8">
    <location>
        <position position="998"/>
    </location>
</feature>
<dbReference type="EMBL" id="QCYK01000002">
    <property type="protein sequence ID" value="PUZ25962.1"/>
    <property type="molecule type" value="Genomic_DNA"/>
</dbReference>
<name>A0A2T7BI72_9BACT</name>
<dbReference type="InterPro" id="IPR003660">
    <property type="entry name" value="HAMP_dom"/>
</dbReference>
<protein>
    <recommendedName>
        <fullName evidence="3">histidine kinase</fullName>
        <ecNumber evidence="3">2.7.13.3</ecNumber>
    </recommendedName>
</protein>
<comment type="catalytic activity">
    <reaction evidence="1">
        <text>ATP + protein L-histidine = ADP + protein N-phospho-L-histidine.</text>
        <dbReference type="EC" id="2.7.13.3"/>
    </reaction>
</comment>
<dbReference type="InterPro" id="IPR013587">
    <property type="entry name" value="Nitrate/nitrite_sensing"/>
</dbReference>
<evidence type="ECO:0000256" key="6">
    <source>
        <dbReference type="ARBA" id="ARBA00022777"/>
    </source>
</evidence>
<sequence length="1341" mass="149844">MRKFFRKLPLHIKLSLVVLVPLGCMVYFAIQLLLRQTGEVHSMQKLQEGVQESVAIMKIVDEVQQERRFTVSYFMSPTGNANDLLLQRARTDAAIRALEGQVSMAPANFERNSLLSLLAGKRRQIDNNELDQRAAMSFFTALILRLNSLTINTLPDMPAARTINPRLRAESLLSQMTTYLNIMRLDLYMLLIQRQADASDIEQMGTSLAIYKSLLAQFNEQSPADAQRDLHRITESASYRATMAVIDNFVQDRHLDLAMTPDAWWNDSEVSLHPLKEVEQSLVAAISDSAAHIYESQLVVRNRSIAVLVLLVALGIYIISVTLRNMASQLRELEEAAGRIARGATGVKLPVYTRDSIGQLSKAFAQIDQNNAHLAAAAAQIGQGHFNVLISPRSQEDVLGHALVHMRNDLKAYHEHNEHTIWVQQGINDLNDKLISEGDMHSLSNLALQSLVQYLQAQVGVLYVREQDWLHLYAGYGLNDRVPAPQQIAMGSTLLGEAARHQQTMQLEQHADAFMNVSSATQEAVPAHTLIVPLVHNRRVEGVVELGAMHPFADAALEYIKEAASRIAVALQTARSRQRLQELLEETQAQSEELQTQHSELEALNTELSLQAQKLEASDEELRVQQEELQQSNAELEERSRLLEEKNEVITARNLDIQRQSEALAQSTRYKSEFMANMSHELRTPLNSILLLSRLLEENNDGNLSADQVEYAQVILKSGKGLLTLIDEILDLSKIESGRMELEYQQVKPALLLEDLQAIYEPMAKEKGLDMHWEIRTGTPEYIDTDRQRLDQVLKNLLSNALKFTAKGSISLQVAARGVDRIEFRVMDTGIGIAPEKQDVVFEAFRQADGTTRRKYGGTGLGLSISREIARLLGGHISVESIPEEGSTFTLVIPVARPAAMADPVRVQPAGEATLSEPAPLVQQAHFITDFIPEPVPDDRINITATDKTILIIEDDTAFAKSLLEYTRARGYKGLVAVRGDQGIQLAREFRPQGILLDLMLPVKDGWEVMEALKSDPVTRPIPVHMMSSMEMKKESLHRGAVDFINKPAAFDQLQDVFAKLEYVLNKHPKKVLIVEENAQHAKALAYFLGTYNVNTEICQQMDAGLKVLQQQGIDCVILDMGIPDPRAYETLEAVKSGAGMENVPVIIFTGKSLSKSEEQRIHRYADSIVVKTAHSYQRILDEVSLFLHLVEERGGRPESVAAKGRGNGLNEVLNGKTVLVADDDVRNIFSLTKSLEQHQMTVLSAIDGQEALNQLDQHKVDIVLMDMMMPEMDGYQTIGHIRANRKLKNLPVIAVTARAMMGDREKCMAAGASDYISKPVDVDQLLSLLRVWLYDKGRKY</sequence>
<dbReference type="SMART" id="SM00304">
    <property type="entry name" value="HAMP"/>
    <property type="match status" value="1"/>
</dbReference>
<evidence type="ECO:0000313" key="15">
    <source>
        <dbReference type="Proteomes" id="UP000244450"/>
    </source>
</evidence>
<dbReference type="SMART" id="SM00387">
    <property type="entry name" value="HATPase_c"/>
    <property type="match status" value="1"/>
</dbReference>
<feature type="domain" description="HAMP" evidence="13">
    <location>
        <begin position="324"/>
        <end position="376"/>
    </location>
</feature>
<dbReference type="Gene3D" id="3.30.450.40">
    <property type="match status" value="1"/>
</dbReference>
<keyword evidence="10" id="KW-1133">Transmembrane helix</keyword>
<evidence type="ECO:0000256" key="9">
    <source>
        <dbReference type="SAM" id="Coils"/>
    </source>
</evidence>
<dbReference type="Pfam" id="PF00072">
    <property type="entry name" value="Response_reg"/>
    <property type="match status" value="3"/>
</dbReference>
<evidence type="ECO:0000256" key="8">
    <source>
        <dbReference type="PROSITE-ProRule" id="PRU00169"/>
    </source>
</evidence>
<keyword evidence="9" id="KW-0175">Coiled coil</keyword>
<evidence type="ECO:0000256" key="7">
    <source>
        <dbReference type="ARBA" id="ARBA00023012"/>
    </source>
</evidence>
<evidence type="ECO:0000256" key="4">
    <source>
        <dbReference type="ARBA" id="ARBA00022553"/>
    </source>
</evidence>
<dbReference type="PROSITE" id="PS50110">
    <property type="entry name" value="RESPONSE_REGULATORY"/>
    <property type="match status" value="3"/>
</dbReference>
<feature type="modified residue" description="4-aspartylphosphate" evidence="8">
    <location>
        <position position="1267"/>
    </location>
</feature>
<dbReference type="Gene3D" id="1.10.287.130">
    <property type="match status" value="1"/>
</dbReference>
<dbReference type="EC" id="2.7.13.3" evidence="3"/>
<dbReference type="GO" id="GO:0016020">
    <property type="term" value="C:membrane"/>
    <property type="evidence" value="ECO:0007669"/>
    <property type="project" value="UniProtKB-SubCell"/>
</dbReference>
<dbReference type="CDD" id="cd00082">
    <property type="entry name" value="HisKA"/>
    <property type="match status" value="1"/>
</dbReference>
<evidence type="ECO:0000256" key="1">
    <source>
        <dbReference type="ARBA" id="ARBA00000085"/>
    </source>
</evidence>
<dbReference type="InterPro" id="IPR036890">
    <property type="entry name" value="HATPase_C_sf"/>
</dbReference>
<dbReference type="GO" id="GO:0000155">
    <property type="term" value="F:phosphorelay sensor kinase activity"/>
    <property type="evidence" value="ECO:0007669"/>
    <property type="project" value="InterPro"/>
</dbReference>
<feature type="domain" description="Response regulatory" evidence="12">
    <location>
        <begin position="1071"/>
        <end position="1187"/>
    </location>
</feature>
<dbReference type="FunFam" id="3.30.565.10:FF:000010">
    <property type="entry name" value="Sensor histidine kinase RcsC"/>
    <property type="match status" value="1"/>
</dbReference>
<dbReference type="SUPFAM" id="SSF52172">
    <property type="entry name" value="CheY-like"/>
    <property type="match status" value="3"/>
</dbReference>
<dbReference type="PROSITE" id="PS50109">
    <property type="entry name" value="HIS_KIN"/>
    <property type="match status" value="1"/>
</dbReference>